<feature type="compositionally biased region" description="Basic and acidic residues" evidence="6">
    <location>
        <begin position="15"/>
        <end position="24"/>
    </location>
</feature>
<dbReference type="EMBL" id="SDPM01000003">
    <property type="protein sequence ID" value="RXZ86951.1"/>
    <property type="molecule type" value="Genomic_DNA"/>
</dbReference>
<dbReference type="InterPro" id="IPR023828">
    <property type="entry name" value="Peptidase_S8_Ser-AS"/>
</dbReference>
<dbReference type="OrthoDB" id="3644449at2"/>
<reference evidence="9 10" key="1">
    <citation type="submission" date="2019-01" db="EMBL/GenBank/DDBJ databases">
        <title>Agromyces.</title>
        <authorList>
            <person name="Li J."/>
        </authorList>
    </citation>
    <scope>NUCLEOTIDE SEQUENCE [LARGE SCALE GENOMIC DNA]</scope>
    <source>
        <strain evidence="9 10">DSM 23870</strain>
    </source>
</reference>
<dbReference type="Pfam" id="PF00082">
    <property type="entry name" value="Peptidase_S8"/>
    <property type="match status" value="1"/>
</dbReference>
<keyword evidence="7" id="KW-1133">Transmembrane helix</keyword>
<dbReference type="InterPro" id="IPR000209">
    <property type="entry name" value="Peptidase_S8/S53_dom"/>
</dbReference>
<dbReference type="Proteomes" id="UP000292686">
    <property type="component" value="Unassembled WGS sequence"/>
</dbReference>
<dbReference type="AlphaFoldDB" id="A0A4Q2MA54"/>
<keyword evidence="7" id="KW-0812">Transmembrane</keyword>
<evidence type="ECO:0000256" key="6">
    <source>
        <dbReference type="SAM" id="MobiDB-lite"/>
    </source>
</evidence>
<evidence type="ECO:0000313" key="10">
    <source>
        <dbReference type="Proteomes" id="UP000292686"/>
    </source>
</evidence>
<dbReference type="GO" id="GO:0006508">
    <property type="term" value="P:proteolysis"/>
    <property type="evidence" value="ECO:0007669"/>
    <property type="project" value="UniProtKB-KW"/>
</dbReference>
<keyword evidence="7" id="KW-0472">Membrane</keyword>
<evidence type="ECO:0000256" key="5">
    <source>
        <dbReference type="PROSITE-ProRule" id="PRU01240"/>
    </source>
</evidence>
<feature type="domain" description="Peptidase S8/S53" evidence="8">
    <location>
        <begin position="146"/>
        <end position="429"/>
    </location>
</feature>
<dbReference type="PROSITE" id="PS00138">
    <property type="entry name" value="SUBTILASE_SER"/>
    <property type="match status" value="1"/>
</dbReference>
<evidence type="ECO:0000256" key="7">
    <source>
        <dbReference type="SAM" id="Phobius"/>
    </source>
</evidence>
<comment type="similarity">
    <text evidence="1 5">Belongs to the peptidase S8 family.</text>
</comment>
<dbReference type="PANTHER" id="PTHR43399">
    <property type="entry name" value="SUBTILISIN-RELATED"/>
    <property type="match status" value="1"/>
</dbReference>
<dbReference type="PRINTS" id="PR00723">
    <property type="entry name" value="SUBTILISIN"/>
</dbReference>
<dbReference type="GO" id="GO:0004252">
    <property type="term" value="F:serine-type endopeptidase activity"/>
    <property type="evidence" value="ECO:0007669"/>
    <property type="project" value="UniProtKB-UniRule"/>
</dbReference>
<feature type="compositionally biased region" description="Basic and acidic residues" evidence="6">
    <location>
        <begin position="50"/>
        <end position="70"/>
    </location>
</feature>
<feature type="compositionally biased region" description="Basic residues" evidence="6">
    <location>
        <begin position="71"/>
        <end position="81"/>
    </location>
</feature>
<dbReference type="SUPFAM" id="SSF52743">
    <property type="entry name" value="Subtilisin-like"/>
    <property type="match status" value="1"/>
</dbReference>
<evidence type="ECO:0000259" key="8">
    <source>
        <dbReference type="Pfam" id="PF00082"/>
    </source>
</evidence>
<evidence type="ECO:0000313" key="9">
    <source>
        <dbReference type="EMBL" id="RXZ86951.1"/>
    </source>
</evidence>
<evidence type="ECO:0000256" key="1">
    <source>
        <dbReference type="ARBA" id="ARBA00011073"/>
    </source>
</evidence>
<keyword evidence="3 5" id="KW-0378">Hydrolase</keyword>
<dbReference type="PANTHER" id="PTHR43399:SF4">
    <property type="entry name" value="CELL WALL-ASSOCIATED PROTEASE"/>
    <property type="match status" value="1"/>
</dbReference>
<feature type="active site" description="Charge relay system" evidence="5">
    <location>
        <position position="155"/>
    </location>
</feature>
<sequence>MEPGHGRGGHVTVPRRSERDRDVGQGRSSRRRCSAACLRRGHSRDRRRVAREGRDSRRRGEPAPHLPRFDPRRRRHAGRSRSGREQPEDRSGHRVSRPGRRWAAVLAAAALVALPASAAAAASVDDGLWYIDAFKVPAAWDAGLTGEGLTIAVIDTPLYTGLPALADADITVREPSFCYVDGEAVPATSSDALTASHGTNVLALLAGNGVGAGGNPGVTGIAPDAKYLFYTAAIDVPEDGSGFDNSGIECLDENGDKQASIVRAMEEAIDDGADIISISLGGSGGTGADDVILRAQREGVIIVSGVPNTLVEDFEEIWPGRANSVVAVNAIGADATVQTTDGVTNSFSRVTVAGPGLGMLWYGGDATDDWDVPVLADGTSLATPVTAGFIGLVKQKYPDATSNQILQSLIHNTGTGNPDLNYDDAYGYGIVSLTTMLATDPSSYPDENPLIDASGDRMPLAVDFADDAEQPQPSASDAPTAGEDTPAADITPLVIGGVVIGLVVLAALIITIVVLARRKTTSPTSASRNSGGE</sequence>
<dbReference type="InterPro" id="IPR036852">
    <property type="entry name" value="Peptidase_S8/S53_dom_sf"/>
</dbReference>
<dbReference type="PROSITE" id="PS51892">
    <property type="entry name" value="SUBTILASE"/>
    <property type="match status" value="1"/>
</dbReference>
<feature type="compositionally biased region" description="Basic residues" evidence="6">
    <location>
        <begin position="28"/>
        <end position="49"/>
    </location>
</feature>
<keyword evidence="2 5" id="KW-0645">Protease</keyword>
<comment type="caution">
    <text evidence="9">The sequence shown here is derived from an EMBL/GenBank/DDBJ whole genome shotgun (WGS) entry which is preliminary data.</text>
</comment>
<dbReference type="InterPro" id="IPR015500">
    <property type="entry name" value="Peptidase_S8_subtilisin-rel"/>
</dbReference>
<dbReference type="InterPro" id="IPR051048">
    <property type="entry name" value="Peptidase_S8/S53_subtilisin"/>
</dbReference>
<feature type="region of interest" description="Disordered" evidence="6">
    <location>
        <begin position="1"/>
        <end position="98"/>
    </location>
</feature>
<name>A0A4Q2MA54_9MICO</name>
<feature type="transmembrane region" description="Helical" evidence="7">
    <location>
        <begin position="493"/>
        <end position="516"/>
    </location>
</feature>
<dbReference type="CDD" id="cd00306">
    <property type="entry name" value="Peptidases_S8_S53"/>
    <property type="match status" value="1"/>
</dbReference>
<proteinExistence type="inferred from homology"/>
<gene>
    <name evidence="9" type="ORF">ESP50_07770</name>
</gene>
<keyword evidence="4 5" id="KW-0720">Serine protease</keyword>
<evidence type="ECO:0000256" key="4">
    <source>
        <dbReference type="ARBA" id="ARBA00022825"/>
    </source>
</evidence>
<organism evidence="9 10">
    <name type="scientific">Agromyces atrinae</name>
    <dbReference type="NCBI Taxonomy" id="592376"/>
    <lineage>
        <taxon>Bacteria</taxon>
        <taxon>Bacillati</taxon>
        <taxon>Actinomycetota</taxon>
        <taxon>Actinomycetes</taxon>
        <taxon>Micrococcales</taxon>
        <taxon>Microbacteriaceae</taxon>
        <taxon>Agromyces</taxon>
    </lineage>
</organism>
<dbReference type="Gene3D" id="3.40.50.200">
    <property type="entry name" value="Peptidase S8/S53 domain"/>
    <property type="match status" value="1"/>
</dbReference>
<evidence type="ECO:0000256" key="2">
    <source>
        <dbReference type="ARBA" id="ARBA00022670"/>
    </source>
</evidence>
<evidence type="ECO:0000256" key="3">
    <source>
        <dbReference type="ARBA" id="ARBA00022801"/>
    </source>
</evidence>
<feature type="compositionally biased region" description="Basic and acidic residues" evidence="6">
    <location>
        <begin position="82"/>
        <end position="92"/>
    </location>
</feature>
<feature type="active site" description="Charge relay system" evidence="5">
    <location>
        <position position="197"/>
    </location>
</feature>
<keyword evidence="10" id="KW-1185">Reference proteome</keyword>
<protein>
    <recommendedName>
        <fullName evidence="8">Peptidase S8/S53 domain-containing protein</fullName>
    </recommendedName>
</protein>
<feature type="active site" description="Charge relay system" evidence="5">
    <location>
        <position position="380"/>
    </location>
</feature>
<accession>A0A4Q2MA54</accession>